<comment type="caution">
    <text evidence="1">The sequence shown here is derived from an EMBL/GenBank/DDBJ whole genome shotgun (WGS) entry which is preliminary data.</text>
</comment>
<organism evidence="1 2">
    <name type="scientific">Holotrichia oblita</name>
    <name type="common">Chafer beetle</name>
    <dbReference type="NCBI Taxonomy" id="644536"/>
    <lineage>
        <taxon>Eukaryota</taxon>
        <taxon>Metazoa</taxon>
        <taxon>Ecdysozoa</taxon>
        <taxon>Arthropoda</taxon>
        <taxon>Hexapoda</taxon>
        <taxon>Insecta</taxon>
        <taxon>Pterygota</taxon>
        <taxon>Neoptera</taxon>
        <taxon>Endopterygota</taxon>
        <taxon>Coleoptera</taxon>
        <taxon>Polyphaga</taxon>
        <taxon>Scarabaeiformia</taxon>
        <taxon>Scarabaeidae</taxon>
        <taxon>Melolonthinae</taxon>
        <taxon>Holotrichia</taxon>
    </lineage>
</organism>
<evidence type="ECO:0000313" key="1">
    <source>
        <dbReference type="EMBL" id="KAI4470923.1"/>
    </source>
</evidence>
<dbReference type="Proteomes" id="UP001056778">
    <property type="component" value="Chromosome 1"/>
</dbReference>
<protein>
    <submittedName>
        <fullName evidence="1">Ankyrin repeat-containing protein</fullName>
    </submittedName>
</protein>
<dbReference type="EMBL" id="CM043015">
    <property type="protein sequence ID" value="KAI4470923.1"/>
    <property type="molecule type" value="Genomic_DNA"/>
</dbReference>
<gene>
    <name evidence="1" type="ORF">MML48_1g00448</name>
</gene>
<sequence length="204" mass="22512">MNESGDTALVSVIKSSMDKSVVTFLLENQADVNLAYKYGNTPLICAIGKQNIGIIEILLKYKATVNYVKEDGFTPLLAAIYKNDAVIVRILLNGGADVNFVCECGLTPLYAAVVRGNTEIIKVLLCYGAKSNIETCGSTLLYKAIKSGHTYVVQLLLSGKYSPILGNYEVIQRIFRNLAKVNAVYEFGLTPRRFIWQQKQNTSE</sequence>
<accession>A0ACB9TW15</accession>
<keyword evidence="2" id="KW-1185">Reference proteome</keyword>
<proteinExistence type="predicted"/>
<reference evidence="1" key="1">
    <citation type="submission" date="2022-04" db="EMBL/GenBank/DDBJ databases">
        <title>Chromosome-scale genome assembly of Holotrichia oblita Faldermann.</title>
        <authorList>
            <person name="Rongchong L."/>
        </authorList>
    </citation>
    <scope>NUCLEOTIDE SEQUENCE</scope>
    <source>
        <strain evidence="1">81SQS9</strain>
    </source>
</reference>
<evidence type="ECO:0000313" key="2">
    <source>
        <dbReference type="Proteomes" id="UP001056778"/>
    </source>
</evidence>
<name>A0ACB9TW15_HOLOL</name>